<dbReference type="PhylomeDB" id="A0A060TG59"/>
<dbReference type="PANTHER" id="PTHR12991:SF10">
    <property type="entry name" value="GATOR COMPLEX PROTEIN NPRL2"/>
    <property type="match status" value="1"/>
</dbReference>
<evidence type="ECO:0000256" key="2">
    <source>
        <dbReference type="SAM" id="MobiDB-lite"/>
    </source>
</evidence>
<feature type="region of interest" description="Disordered" evidence="2">
    <location>
        <begin position="397"/>
        <end position="448"/>
    </location>
</feature>
<dbReference type="GO" id="GO:1904262">
    <property type="term" value="P:negative regulation of TORC1 signaling"/>
    <property type="evidence" value="ECO:0007669"/>
    <property type="project" value="TreeGrafter"/>
</dbReference>
<dbReference type="GO" id="GO:0005774">
    <property type="term" value="C:vacuolar membrane"/>
    <property type="evidence" value="ECO:0007669"/>
    <property type="project" value="TreeGrafter"/>
</dbReference>
<feature type="compositionally biased region" description="Polar residues" evidence="2">
    <location>
        <begin position="294"/>
        <end position="304"/>
    </location>
</feature>
<proteinExistence type="inferred from homology"/>
<dbReference type="Pfam" id="PF06218">
    <property type="entry name" value="NPR2"/>
    <property type="match status" value="1"/>
</dbReference>
<dbReference type="GO" id="GO:0010508">
    <property type="term" value="P:positive regulation of autophagy"/>
    <property type="evidence" value="ECO:0007669"/>
    <property type="project" value="TreeGrafter"/>
</dbReference>
<feature type="compositionally biased region" description="Low complexity" evidence="2">
    <location>
        <begin position="311"/>
        <end position="329"/>
    </location>
</feature>
<name>A0A060TG59_BLAAD</name>
<dbReference type="GO" id="GO:0005096">
    <property type="term" value="F:GTPase activator activity"/>
    <property type="evidence" value="ECO:0007669"/>
    <property type="project" value="TreeGrafter"/>
</dbReference>
<reference evidence="3" key="2">
    <citation type="submission" date="2014-06" db="EMBL/GenBank/DDBJ databases">
        <title>The complete genome of Blastobotrys (Arxula) adeninivorans LS3 - a yeast of biotechnological interest.</title>
        <authorList>
            <person name="Kunze G."/>
            <person name="Gaillardin C."/>
            <person name="Czernicka M."/>
            <person name="Durrens P."/>
            <person name="Martin T."/>
            <person name="Boer E."/>
            <person name="Gabaldon T."/>
            <person name="Cruz J."/>
            <person name="Talla E."/>
            <person name="Marck C."/>
            <person name="Goffeau A."/>
            <person name="Barbe V."/>
            <person name="Baret P."/>
            <person name="Baronian K."/>
            <person name="Beier S."/>
            <person name="Bleykasten C."/>
            <person name="Bode R."/>
            <person name="Casaregola S."/>
            <person name="Despons L."/>
            <person name="Fairhead C."/>
            <person name="Giersberg M."/>
            <person name="Gierski P."/>
            <person name="Hahnel U."/>
            <person name="Hartmann A."/>
            <person name="Jankowska D."/>
            <person name="Jubin C."/>
            <person name="Jung P."/>
            <person name="Lafontaine I."/>
            <person name="Leh-Louis V."/>
            <person name="Lemaire M."/>
            <person name="Marcet-Houben M."/>
            <person name="Mascher M."/>
            <person name="Morel G."/>
            <person name="Richard G.-F."/>
            <person name="Riechen J."/>
            <person name="Sacerdot C."/>
            <person name="Sarkar A."/>
            <person name="Savel G."/>
            <person name="Schacherer J."/>
            <person name="Sherman D."/>
            <person name="Straub M.-L."/>
            <person name="Stein N."/>
            <person name="Thierry A."/>
            <person name="Trautwein-Schult A."/>
            <person name="Westhof E."/>
            <person name="Worch S."/>
            <person name="Dujon B."/>
            <person name="Souciet J.-L."/>
            <person name="Wincker P."/>
            <person name="Scholz U."/>
            <person name="Neuveglise N."/>
        </authorList>
    </citation>
    <scope>NUCLEOTIDE SEQUENCE</scope>
    <source>
        <strain evidence="3">LS3</strain>
    </source>
</reference>
<accession>A0A060TG59</accession>
<organism evidence="3">
    <name type="scientific">Blastobotrys adeninivorans</name>
    <name type="common">Yeast</name>
    <name type="synonym">Arxula adeninivorans</name>
    <dbReference type="NCBI Taxonomy" id="409370"/>
    <lineage>
        <taxon>Eukaryota</taxon>
        <taxon>Fungi</taxon>
        <taxon>Dikarya</taxon>
        <taxon>Ascomycota</taxon>
        <taxon>Saccharomycotina</taxon>
        <taxon>Dipodascomycetes</taxon>
        <taxon>Dipodascales</taxon>
        <taxon>Trichomonascaceae</taxon>
        <taxon>Blastobotrys</taxon>
    </lineage>
</organism>
<reference evidence="3" key="1">
    <citation type="submission" date="2014-02" db="EMBL/GenBank/DDBJ databases">
        <authorList>
            <person name="Genoscope - CEA"/>
        </authorList>
    </citation>
    <scope>NUCLEOTIDE SEQUENCE</scope>
    <source>
        <strain evidence="3">LS3</strain>
    </source>
</reference>
<dbReference type="GO" id="GO:1990130">
    <property type="term" value="C:GATOR1 complex"/>
    <property type="evidence" value="ECO:0007669"/>
    <property type="project" value="TreeGrafter"/>
</dbReference>
<dbReference type="AlphaFoldDB" id="A0A060TG59"/>
<feature type="region of interest" description="Disordered" evidence="2">
    <location>
        <begin position="291"/>
        <end position="333"/>
    </location>
</feature>
<comment type="similarity">
    <text evidence="1">Belongs to the NPR2 family.</text>
</comment>
<dbReference type="PANTHER" id="PTHR12991">
    <property type="entry name" value="NITROGEN PERMEASE REGULATOR 2/TUMOR SUPPRESSOR CANDIDATE 4"/>
    <property type="match status" value="1"/>
</dbReference>
<evidence type="ECO:0000256" key="1">
    <source>
        <dbReference type="ARBA" id="ARBA00008433"/>
    </source>
</evidence>
<dbReference type="EMBL" id="HG937694">
    <property type="protein sequence ID" value="CDP37837.1"/>
    <property type="molecule type" value="Genomic_DNA"/>
</dbReference>
<gene>
    <name evidence="3" type="ORF">GNLVRS02_ARAD1D20592g</name>
</gene>
<protein>
    <submittedName>
        <fullName evidence="3">ARAD1D20592p</fullName>
    </submittedName>
</protein>
<feature type="compositionally biased region" description="Polar residues" evidence="2">
    <location>
        <begin position="426"/>
        <end position="447"/>
    </location>
</feature>
<feature type="compositionally biased region" description="Basic residues" evidence="2">
    <location>
        <begin position="397"/>
        <end position="417"/>
    </location>
</feature>
<evidence type="ECO:0000313" key="3">
    <source>
        <dbReference type="EMBL" id="CDP37837.1"/>
    </source>
</evidence>
<dbReference type="InterPro" id="IPR009348">
    <property type="entry name" value="NPR2-like"/>
</dbReference>
<sequence length="493" mass="56700">MDVNGFCPILGIFYTVFNPIEGPKVLCQVPEDVVQQSPQPSRPGRPVVNFDHIKNYVIPKPALCNHLVTVNVKNVRLVGHPVLISGSQYERNSFLFNFVFVFAGNEESTPYELPIRRLARMFMVLEEQSRYLSRANSLPLIANIIEQIYQDVNNYSECMIPIDDSNSVNMKLFPLVPPPPELKGYYVPITTVRLDRMIDESWDPTMEKIVPHINGINSIHQIADLANANYNLTIQCMQHLLYYRCIVIVDLFQFSNIYAPTPDLSVFLTDHEMAHECQAYVYSPEEGPGHRFASVSSGPNSGVQFQDHPLTPESASPSSYSTTHSSTAHGPPATLPSPSTLFFLYKSLHQGQTAREWYLEHRKLLADIDVRRFLSFGLIKGLIYRVHRYPILDNTSRHHHHHHHHHHRHHHHHHHQSDHHNDNARTKIQSPQRDQNQAQNHGQSPKSKQIDDLFNKILKHPKHFDEICTELRMSPKELEELLQQRGDWTVVSS</sequence>